<feature type="compositionally biased region" description="Basic and acidic residues" evidence="1">
    <location>
        <begin position="147"/>
        <end position="167"/>
    </location>
</feature>
<evidence type="ECO:0000256" key="1">
    <source>
        <dbReference type="SAM" id="MobiDB-lite"/>
    </source>
</evidence>
<feature type="region of interest" description="Disordered" evidence="1">
    <location>
        <begin position="116"/>
        <end position="247"/>
    </location>
</feature>
<evidence type="ECO:0000313" key="3">
    <source>
        <dbReference type="Proteomes" id="UP000652761"/>
    </source>
</evidence>
<feature type="compositionally biased region" description="Polar residues" evidence="1">
    <location>
        <begin position="168"/>
        <end position="183"/>
    </location>
</feature>
<evidence type="ECO:0000313" key="2">
    <source>
        <dbReference type="EMBL" id="MQM04621.1"/>
    </source>
</evidence>
<protein>
    <submittedName>
        <fullName evidence="2">Uncharacterized protein</fullName>
    </submittedName>
</protein>
<name>A0A843WG81_COLES</name>
<organism evidence="2 3">
    <name type="scientific">Colocasia esculenta</name>
    <name type="common">Wild taro</name>
    <name type="synonym">Arum esculentum</name>
    <dbReference type="NCBI Taxonomy" id="4460"/>
    <lineage>
        <taxon>Eukaryota</taxon>
        <taxon>Viridiplantae</taxon>
        <taxon>Streptophyta</taxon>
        <taxon>Embryophyta</taxon>
        <taxon>Tracheophyta</taxon>
        <taxon>Spermatophyta</taxon>
        <taxon>Magnoliopsida</taxon>
        <taxon>Liliopsida</taxon>
        <taxon>Araceae</taxon>
        <taxon>Aroideae</taxon>
        <taxon>Colocasieae</taxon>
        <taxon>Colocasia</taxon>
    </lineage>
</organism>
<dbReference type="EMBL" id="NMUH01003255">
    <property type="protein sequence ID" value="MQM04621.1"/>
    <property type="molecule type" value="Genomic_DNA"/>
</dbReference>
<proteinExistence type="predicted"/>
<sequence length="247" mass="28153">MSQIKVHVQKEGTVLKGHTPRTCKKVTLNSRYKSTHAHNSHCWQRTAQQTATTTVRQRTPATASPYLKRVGGLSVPYQPEQQELQQAEAKLLYKVVKRETPTAEYYKAAKIEKHLDHNLGQAKRDSRRTSGRPRETRVSRHNTNISDLHEVRKEQPGVTPRDTKQPSENDVSPQARPPQTSTRSRAHKQNHPAPRTLHEVRELHLPVPPRRHQGTGYRSSSRVSTLDTPRDPAKRKTLNTAHEAKLT</sequence>
<reference evidence="2" key="1">
    <citation type="submission" date="2017-07" db="EMBL/GenBank/DDBJ databases">
        <title>Taro Niue Genome Assembly and Annotation.</title>
        <authorList>
            <person name="Atibalentja N."/>
            <person name="Keating K."/>
            <person name="Fields C.J."/>
        </authorList>
    </citation>
    <scope>NUCLEOTIDE SEQUENCE</scope>
    <source>
        <strain evidence="2">Niue_2</strain>
        <tissue evidence="2">Leaf</tissue>
    </source>
</reference>
<feature type="compositionally biased region" description="Basic and acidic residues" evidence="1">
    <location>
        <begin position="116"/>
        <end position="138"/>
    </location>
</feature>
<feature type="compositionally biased region" description="Polar residues" evidence="1">
    <location>
        <begin position="216"/>
        <end position="227"/>
    </location>
</feature>
<keyword evidence="3" id="KW-1185">Reference proteome</keyword>
<dbReference type="AlphaFoldDB" id="A0A843WG81"/>
<dbReference type="Proteomes" id="UP000652761">
    <property type="component" value="Unassembled WGS sequence"/>
</dbReference>
<gene>
    <name evidence="2" type="ORF">Taro_037427</name>
</gene>
<comment type="caution">
    <text evidence="2">The sequence shown here is derived from an EMBL/GenBank/DDBJ whole genome shotgun (WGS) entry which is preliminary data.</text>
</comment>
<accession>A0A843WG81</accession>